<reference evidence="2 3" key="1">
    <citation type="journal article" date="2023" name="Int. J. Syst. Evol. Microbiol.">
        <title>Methylocystis iwaonis sp. nov., a type II methane-oxidizing bacterium from surface soil of a rice paddy field in Japan, and emended description of the genus Methylocystis (ex Whittenbury et al. 1970) Bowman et al. 1993.</title>
        <authorList>
            <person name="Kaise H."/>
            <person name="Sawadogo J.B."/>
            <person name="Alam M.S."/>
            <person name="Ueno C."/>
            <person name="Dianou D."/>
            <person name="Shinjo R."/>
            <person name="Asakawa S."/>
        </authorList>
    </citation>
    <scope>NUCLEOTIDE SEQUENCE [LARGE SCALE GENOMIC DNA]</scope>
    <source>
        <strain evidence="2 3">SS37A-Re</strain>
    </source>
</reference>
<evidence type="ECO:0000313" key="2">
    <source>
        <dbReference type="EMBL" id="BDV33722.1"/>
    </source>
</evidence>
<evidence type="ECO:0008006" key="4">
    <source>
        <dbReference type="Google" id="ProtNLM"/>
    </source>
</evidence>
<keyword evidence="1" id="KW-0812">Transmembrane</keyword>
<organism evidence="2 3">
    <name type="scientific">Methylocystis iwaonis</name>
    <dbReference type="NCBI Taxonomy" id="2885079"/>
    <lineage>
        <taxon>Bacteria</taxon>
        <taxon>Pseudomonadati</taxon>
        <taxon>Pseudomonadota</taxon>
        <taxon>Alphaproteobacteria</taxon>
        <taxon>Hyphomicrobiales</taxon>
        <taxon>Methylocystaceae</taxon>
        <taxon>Methylocystis</taxon>
    </lineage>
</organism>
<keyword evidence="1" id="KW-0472">Membrane</keyword>
<keyword evidence="1" id="KW-1133">Transmembrane helix</keyword>
<keyword evidence="3" id="KW-1185">Reference proteome</keyword>
<evidence type="ECO:0000256" key="1">
    <source>
        <dbReference type="SAM" id="Phobius"/>
    </source>
</evidence>
<feature type="transmembrane region" description="Helical" evidence="1">
    <location>
        <begin position="95"/>
        <end position="116"/>
    </location>
</feature>
<protein>
    <recommendedName>
        <fullName evidence="4">DUF3592 domain-containing protein</fullName>
    </recommendedName>
</protein>
<dbReference type="EMBL" id="AP027142">
    <property type="protein sequence ID" value="BDV33722.1"/>
    <property type="molecule type" value="Genomic_DNA"/>
</dbReference>
<dbReference type="Proteomes" id="UP001317629">
    <property type="component" value="Chromosome"/>
</dbReference>
<gene>
    <name evidence="2" type="ORF">SS37A_12510</name>
</gene>
<name>A0ABM8E797_9HYPH</name>
<sequence length="132" mass="15097">MPAGIAILRLLIYFGTDERLWRTLTRQSVNGVVIRSKVVHDDGSQYHEALIEFTIGDETYKIRDYTEEPVGGQVYVEFPKGHPAKAVIYPANLSAYYMLDGLLLMMFVPFMAWLMWQPTDGIIYQPTRGAHL</sequence>
<proteinExistence type="predicted"/>
<evidence type="ECO:0000313" key="3">
    <source>
        <dbReference type="Proteomes" id="UP001317629"/>
    </source>
</evidence>
<accession>A0ABM8E797</accession>